<sequence length="248" mass="26476">MSTAVIGKWITLDIQRVFRNGRFFLFSLALPVLFFVVFGLRGDLTTYSYPGGNATAYVMVSMALYASAMAATSAAAQISAERWQGWVRQMQALPPSLPSYVLVRVVVASVQAAMSVLPVFVLGALLGARVAGIGWVLCPLICWLSSIMFSAFGVFVGFTLRSQNAMQIVGPGLTLVAALGSLFVPIDSGPIAVFGQLTPMWGIGVLARQPIVHSDQVLLALVNVAFWAVAVLAASLWAVRRPAGRALR</sequence>
<dbReference type="InterPro" id="IPR013525">
    <property type="entry name" value="ABC2_TM"/>
</dbReference>
<comment type="subcellular location">
    <subcellularLocation>
        <location evidence="1">Membrane</location>
        <topology evidence="1">Multi-pass membrane protein</topology>
    </subcellularLocation>
</comment>
<evidence type="ECO:0000256" key="5">
    <source>
        <dbReference type="SAM" id="Phobius"/>
    </source>
</evidence>
<dbReference type="GO" id="GO:0140359">
    <property type="term" value="F:ABC-type transporter activity"/>
    <property type="evidence" value="ECO:0007669"/>
    <property type="project" value="InterPro"/>
</dbReference>
<dbReference type="RefSeq" id="WP_025349350.1">
    <property type="nucleotide sequence ID" value="NZ_CP006850.1"/>
</dbReference>
<reference evidence="7 8" key="1">
    <citation type="journal article" date="2014" name="Appl. Environ. Microbiol.">
        <title>Insights into the Microbial Degradation of Rubber and Gutta-Percha by Analysis of the Complete Genome of Nocardia nova SH22a.</title>
        <authorList>
            <person name="Luo Q."/>
            <person name="Hiessl S."/>
            <person name="Poehlein A."/>
            <person name="Daniel R."/>
            <person name="Steinbuchel A."/>
        </authorList>
    </citation>
    <scope>NUCLEOTIDE SEQUENCE [LARGE SCALE GENOMIC DNA]</scope>
    <source>
        <strain evidence="7">SH22a</strain>
    </source>
</reference>
<dbReference type="HOGENOM" id="CLU_039483_5_0_11"/>
<feature type="domain" description="ABC-2 type transporter transmembrane" evidence="6">
    <location>
        <begin position="14"/>
        <end position="190"/>
    </location>
</feature>
<dbReference type="OrthoDB" id="63188at2"/>
<dbReference type="AlphaFoldDB" id="W5TFC4"/>
<dbReference type="PANTHER" id="PTHR43077:SF11">
    <property type="entry name" value="TRANSPORT PERMEASE YVFS-RELATED"/>
    <property type="match status" value="1"/>
</dbReference>
<keyword evidence="3 5" id="KW-1133">Transmembrane helix</keyword>
<keyword evidence="2 5" id="KW-0812">Transmembrane</keyword>
<dbReference type="EMBL" id="CP006850">
    <property type="protein sequence ID" value="AHH17902.1"/>
    <property type="molecule type" value="Genomic_DNA"/>
</dbReference>
<dbReference type="InterPro" id="IPR051328">
    <property type="entry name" value="T7SS_ABC-Transporter"/>
</dbReference>
<feature type="transmembrane region" description="Helical" evidence="5">
    <location>
        <begin position="54"/>
        <end position="80"/>
    </location>
</feature>
<dbReference type="Pfam" id="PF01061">
    <property type="entry name" value="ABC2_membrane"/>
    <property type="match status" value="1"/>
</dbReference>
<feature type="transmembrane region" description="Helical" evidence="5">
    <location>
        <begin position="132"/>
        <end position="160"/>
    </location>
</feature>
<dbReference type="STRING" id="1415166.NONO_c31150"/>
<evidence type="ECO:0000256" key="2">
    <source>
        <dbReference type="ARBA" id="ARBA00022692"/>
    </source>
</evidence>
<dbReference type="GO" id="GO:0016020">
    <property type="term" value="C:membrane"/>
    <property type="evidence" value="ECO:0007669"/>
    <property type="project" value="UniProtKB-SubCell"/>
</dbReference>
<feature type="transmembrane region" description="Helical" evidence="5">
    <location>
        <begin position="101"/>
        <end position="126"/>
    </location>
</feature>
<name>W5TFC4_9NOCA</name>
<dbReference type="Proteomes" id="UP000019150">
    <property type="component" value="Chromosome"/>
</dbReference>
<evidence type="ECO:0000259" key="6">
    <source>
        <dbReference type="Pfam" id="PF01061"/>
    </source>
</evidence>
<evidence type="ECO:0000256" key="4">
    <source>
        <dbReference type="ARBA" id="ARBA00023136"/>
    </source>
</evidence>
<evidence type="ECO:0000256" key="1">
    <source>
        <dbReference type="ARBA" id="ARBA00004141"/>
    </source>
</evidence>
<evidence type="ECO:0000313" key="7">
    <source>
        <dbReference type="EMBL" id="AHH17902.1"/>
    </source>
</evidence>
<feature type="transmembrane region" description="Helical" evidence="5">
    <location>
        <begin position="217"/>
        <end position="239"/>
    </location>
</feature>
<keyword evidence="4 5" id="KW-0472">Membrane</keyword>
<evidence type="ECO:0000313" key="8">
    <source>
        <dbReference type="Proteomes" id="UP000019150"/>
    </source>
</evidence>
<feature type="transmembrane region" description="Helical" evidence="5">
    <location>
        <begin position="23"/>
        <end position="42"/>
    </location>
</feature>
<dbReference type="PATRIC" id="fig|1415166.3.peg.3195"/>
<feature type="transmembrane region" description="Helical" evidence="5">
    <location>
        <begin position="172"/>
        <end position="197"/>
    </location>
</feature>
<accession>W5TFC4</accession>
<organism evidence="7 8">
    <name type="scientific">Nocardia nova SH22a</name>
    <dbReference type="NCBI Taxonomy" id="1415166"/>
    <lineage>
        <taxon>Bacteria</taxon>
        <taxon>Bacillati</taxon>
        <taxon>Actinomycetota</taxon>
        <taxon>Actinomycetes</taxon>
        <taxon>Mycobacteriales</taxon>
        <taxon>Nocardiaceae</taxon>
        <taxon>Nocardia</taxon>
    </lineage>
</organism>
<proteinExistence type="predicted"/>
<gene>
    <name evidence="7" type="ORF">NONO_c31150</name>
</gene>
<evidence type="ECO:0000256" key="3">
    <source>
        <dbReference type="ARBA" id="ARBA00022989"/>
    </source>
</evidence>
<protein>
    <submittedName>
        <fullName evidence="7">Putative ABC transporter, permease</fullName>
    </submittedName>
</protein>
<dbReference type="KEGG" id="nno:NONO_c31150"/>
<keyword evidence="8" id="KW-1185">Reference proteome</keyword>
<dbReference type="PANTHER" id="PTHR43077">
    <property type="entry name" value="TRANSPORT PERMEASE YVFS-RELATED"/>
    <property type="match status" value="1"/>
</dbReference>
<dbReference type="eggNOG" id="COG0842">
    <property type="taxonomic scope" value="Bacteria"/>
</dbReference>